<evidence type="ECO:0008006" key="14">
    <source>
        <dbReference type="Google" id="ProtNLM"/>
    </source>
</evidence>
<keyword evidence="5" id="KW-0256">Endoplasmic reticulum</keyword>
<keyword evidence="6" id="KW-0931">ER-Golgi transport</keyword>
<evidence type="ECO:0000313" key="13">
    <source>
        <dbReference type="Proteomes" id="UP001419268"/>
    </source>
</evidence>
<comment type="subcellular location">
    <subcellularLocation>
        <location evidence="1">Endoplasmic reticulum membrane</location>
        <topology evidence="1">Multi-pass membrane protein</topology>
    </subcellularLocation>
</comment>
<evidence type="ECO:0000256" key="2">
    <source>
        <dbReference type="ARBA" id="ARBA00010120"/>
    </source>
</evidence>
<feature type="transmembrane region" description="Helical" evidence="11">
    <location>
        <begin position="169"/>
        <end position="188"/>
    </location>
</feature>
<evidence type="ECO:0000256" key="10">
    <source>
        <dbReference type="ARBA" id="ARBA00023170"/>
    </source>
</evidence>
<evidence type="ECO:0000256" key="11">
    <source>
        <dbReference type="SAM" id="Phobius"/>
    </source>
</evidence>
<feature type="transmembrane region" description="Helical" evidence="11">
    <location>
        <begin position="31"/>
        <end position="49"/>
    </location>
</feature>
<evidence type="ECO:0000256" key="9">
    <source>
        <dbReference type="ARBA" id="ARBA00023136"/>
    </source>
</evidence>
<keyword evidence="8 11" id="KW-1133">Transmembrane helix</keyword>
<feature type="transmembrane region" description="Helical" evidence="11">
    <location>
        <begin position="144"/>
        <end position="163"/>
    </location>
</feature>
<dbReference type="Proteomes" id="UP001419268">
    <property type="component" value="Unassembled WGS sequence"/>
</dbReference>
<dbReference type="GO" id="GO:0016192">
    <property type="term" value="P:vesicle-mediated transport"/>
    <property type="evidence" value="ECO:0007669"/>
    <property type="project" value="UniProtKB-KW"/>
</dbReference>
<feature type="transmembrane region" description="Helical" evidence="11">
    <location>
        <begin position="200"/>
        <end position="221"/>
    </location>
</feature>
<reference evidence="12 13" key="1">
    <citation type="submission" date="2024-01" db="EMBL/GenBank/DDBJ databases">
        <title>Genome assemblies of Stephania.</title>
        <authorList>
            <person name="Yang L."/>
        </authorList>
    </citation>
    <scope>NUCLEOTIDE SEQUENCE [LARGE SCALE GENOMIC DNA]</scope>
    <source>
        <strain evidence="12">JXDWG</strain>
        <tissue evidence="12">Leaf</tissue>
    </source>
</reference>
<feature type="transmembrane region" description="Helical" evidence="11">
    <location>
        <begin position="55"/>
        <end position="75"/>
    </location>
</feature>
<keyword evidence="13" id="KW-1185">Reference proteome</keyword>
<proteinExistence type="inferred from homology"/>
<comment type="caution">
    <text evidence="12">The sequence shown here is derived from an EMBL/GenBank/DDBJ whole genome shotgun (WGS) entry which is preliminary data.</text>
</comment>
<dbReference type="EMBL" id="JBBNAG010000004">
    <property type="protein sequence ID" value="KAK9140960.1"/>
    <property type="molecule type" value="Genomic_DNA"/>
</dbReference>
<dbReference type="GO" id="GO:0046923">
    <property type="term" value="F:ER retention sequence binding"/>
    <property type="evidence" value="ECO:0007669"/>
    <property type="project" value="InterPro"/>
</dbReference>
<dbReference type="InterPro" id="IPR000133">
    <property type="entry name" value="ER_ret_rcpt"/>
</dbReference>
<dbReference type="GO" id="GO:0006621">
    <property type="term" value="P:protein retention in ER lumen"/>
    <property type="evidence" value="ECO:0007669"/>
    <property type="project" value="InterPro"/>
</dbReference>
<evidence type="ECO:0000256" key="8">
    <source>
        <dbReference type="ARBA" id="ARBA00022989"/>
    </source>
</evidence>
<keyword evidence="4 11" id="KW-0812">Transmembrane</keyword>
<evidence type="ECO:0000256" key="4">
    <source>
        <dbReference type="ARBA" id="ARBA00022692"/>
    </source>
</evidence>
<sequence length="278" mass="32020">MGRKEGKWGLKRLENVFLLGWIGRQSMKVKTCVGVVFGVCLLVALKFLVKDHSHFFVASEAFHMIGTVILIYKLTTHKTCSGLSLKSQELTAIYLAVRLYCSIVLEEDIHMVLDFTTLVSTLWVIYMMRFKLKSTYIKELDSMPMYYVVIPVSILAFLVHPYMRTRVVTSWLWAFCVYLESVSVLPQLRVMQNAKMVETFTGHYIFALGVSRFFGCAHWILRIIETRGSYLFLGIGYLWPSMALLAEIVQTFILADFCYYYVKSVMHGQLLVRLPSPV</sequence>
<evidence type="ECO:0000256" key="5">
    <source>
        <dbReference type="ARBA" id="ARBA00022824"/>
    </source>
</evidence>
<organism evidence="12 13">
    <name type="scientific">Stephania cephalantha</name>
    <dbReference type="NCBI Taxonomy" id="152367"/>
    <lineage>
        <taxon>Eukaryota</taxon>
        <taxon>Viridiplantae</taxon>
        <taxon>Streptophyta</taxon>
        <taxon>Embryophyta</taxon>
        <taxon>Tracheophyta</taxon>
        <taxon>Spermatophyta</taxon>
        <taxon>Magnoliopsida</taxon>
        <taxon>Ranunculales</taxon>
        <taxon>Menispermaceae</taxon>
        <taxon>Menispermoideae</taxon>
        <taxon>Cissampelideae</taxon>
        <taxon>Stephania</taxon>
    </lineage>
</organism>
<keyword evidence="9 11" id="KW-0472">Membrane</keyword>
<dbReference type="PRINTS" id="PR00660">
    <property type="entry name" value="ERLUMENR"/>
</dbReference>
<evidence type="ECO:0000256" key="7">
    <source>
        <dbReference type="ARBA" id="ARBA00022927"/>
    </source>
</evidence>
<protein>
    <recommendedName>
        <fullName evidence="14">ER lumen protein-retaining receptor</fullName>
    </recommendedName>
</protein>
<dbReference type="GO" id="GO:0005789">
    <property type="term" value="C:endoplasmic reticulum membrane"/>
    <property type="evidence" value="ECO:0007669"/>
    <property type="project" value="UniProtKB-SubCell"/>
</dbReference>
<gene>
    <name evidence="12" type="ORF">Scep_010641</name>
</gene>
<dbReference type="Pfam" id="PF00810">
    <property type="entry name" value="ER_lumen_recept"/>
    <property type="match status" value="1"/>
</dbReference>
<evidence type="ECO:0000313" key="12">
    <source>
        <dbReference type="EMBL" id="KAK9140960.1"/>
    </source>
</evidence>
<dbReference type="PANTHER" id="PTHR10585">
    <property type="entry name" value="ER LUMEN PROTEIN RETAINING RECEPTOR"/>
    <property type="match status" value="1"/>
</dbReference>
<comment type="similarity">
    <text evidence="2">Belongs to the ERD2 family.</text>
</comment>
<keyword evidence="3" id="KW-0813">Transport</keyword>
<evidence type="ECO:0000256" key="1">
    <source>
        <dbReference type="ARBA" id="ARBA00004477"/>
    </source>
</evidence>
<feature type="transmembrane region" description="Helical" evidence="11">
    <location>
        <begin position="111"/>
        <end position="132"/>
    </location>
</feature>
<evidence type="ECO:0000256" key="6">
    <source>
        <dbReference type="ARBA" id="ARBA00022892"/>
    </source>
</evidence>
<dbReference type="GO" id="GO:0015031">
    <property type="term" value="P:protein transport"/>
    <property type="evidence" value="ECO:0007669"/>
    <property type="project" value="UniProtKB-KW"/>
</dbReference>
<dbReference type="AlphaFoldDB" id="A0AAP0JWG3"/>
<name>A0AAP0JWG3_9MAGN</name>
<keyword evidence="7" id="KW-0653">Protein transport</keyword>
<keyword evidence="10" id="KW-0675">Receptor</keyword>
<accession>A0AAP0JWG3</accession>
<evidence type="ECO:0000256" key="3">
    <source>
        <dbReference type="ARBA" id="ARBA00022448"/>
    </source>
</evidence>